<evidence type="ECO:0000313" key="2">
    <source>
        <dbReference type="EMBL" id="BBZ06416.1"/>
    </source>
</evidence>
<gene>
    <name evidence="2" type="ORF">MDOR_05850</name>
</gene>
<reference evidence="2 3" key="1">
    <citation type="journal article" date="2019" name="Emerg. Microbes Infect.">
        <title>Comprehensive subspecies identification of 175 nontuberculous mycobacteria species based on 7547 genomic profiles.</title>
        <authorList>
            <person name="Matsumoto Y."/>
            <person name="Kinjo T."/>
            <person name="Motooka D."/>
            <person name="Nabeya D."/>
            <person name="Jung N."/>
            <person name="Uechi K."/>
            <person name="Horii T."/>
            <person name="Iida T."/>
            <person name="Fujita J."/>
            <person name="Nakamura S."/>
        </authorList>
    </citation>
    <scope>NUCLEOTIDE SEQUENCE [LARGE SCALE GENOMIC DNA]</scope>
    <source>
        <strain evidence="2 3">JCM 12405</strain>
    </source>
</reference>
<proteinExistence type="predicted"/>
<organism evidence="2 3">
    <name type="scientific">Mycolicibacterium doricum</name>
    <dbReference type="NCBI Taxonomy" id="126673"/>
    <lineage>
        <taxon>Bacteria</taxon>
        <taxon>Bacillati</taxon>
        <taxon>Actinomycetota</taxon>
        <taxon>Actinomycetes</taxon>
        <taxon>Mycobacteriales</taxon>
        <taxon>Mycobacteriaceae</taxon>
        <taxon>Mycolicibacterium</taxon>
    </lineage>
</organism>
<protein>
    <submittedName>
        <fullName evidence="2">Uncharacterized protein</fullName>
    </submittedName>
</protein>
<evidence type="ECO:0000313" key="3">
    <source>
        <dbReference type="Proteomes" id="UP000467201"/>
    </source>
</evidence>
<feature type="region of interest" description="Disordered" evidence="1">
    <location>
        <begin position="21"/>
        <end position="40"/>
    </location>
</feature>
<name>A0A7I7VM86_9MYCO</name>
<accession>A0A7I7VM86</accession>
<dbReference type="EMBL" id="AP022605">
    <property type="protein sequence ID" value="BBZ06416.1"/>
    <property type="molecule type" value="Genomic_DNA"/>
</dbReference>
<evidence type="ECO:0000256" key="1">
    <source>
        <dbReference type="SAM" id="MobiDB-lite"/>
    </source>
</evidence>
<sequence>MVPAISKVAAPTVPATRFVISTPDLSSESRDTGHPGEPGLPLNLVGFSDTAVNLSPAVHEQLPHVTPQMHNRLGSAMIFPAVKVAL</sequence>
<dbReference type="KEGG" id="mdr:MDOR_05850"/>
<dbReference type="AlphaFoldDB" id="A0A7I7VM86"/>
<dbReference type="Proteomes" id="UP000467201">
    <property type="component" value="Chromosome"/>
</dbReference>